<accession>A0A8S3Z9Q4</accession>
<name>A0A8S3Z9Q4_9EUPU</name>
<gene>
    <name evidence="2" type="ORF">CUNI_LOCUS11477</name>
</gene>
<organism evidence="2 3">
    <name type="scientific">Candidula unifasciata</name>
    <dbReference type="NCBI Taxonomy" id="100452"/>
    <lineage>
        <taxon>Eukaryota</taxon>
        <taxon>Metazoa</taxon>
        <taxon>Spiralia</taxon>
        <taxon>Lophotrochozoa</taxon>
        <taxon>Mollusca</taxon>
        <taxon>Gastropoda</taxon>
        <taxon>Heterobranchia</taxon>
        <taxon>Euthyneura</taxon>
        <taxon>Panpulmonata</taxon>
        <taxon>Eupulmonata</taxon>
        <taxon>Stylommatophora</taxon>
        <taxon>Helicina</taxon>
        <taxon>Helicoidea</taxon>
        <taxon>Geomitridae</taxon>
        <taxon>Candidula</taxon>
    </lineage>
</organism>
<dbReference type="OrthoDB" id="6143546at2759"/>
<evidence type="ECO:0000313" key="2">
    <source>
        <dbReference type="EMBL" id="CAG5125919.1"/>
    </source>
</evidence>
<evidence type="ECO:0000313" key="3">
    <source>
        <dbReference type="Proteomes" id="UP000678393"/>
    </source>
</evidence>
<dbReference type="EMBL" id="CAJHNH020002206">
    <property type="protein sequence ID" value="CAG5125919.1"/>
    <property type="molecule type" value="Genomic_DNA"/>
</dbReference>
<protein>
    <submittedName>
        <fullName evidence="2">Uncharacterized protein</fullName>
    </submittedName>
</protein>
<dbReference type="Proteomes" id="UP000678393">
    <property type="component" value="Unassembled WGS sequence"/>
</dbReference>
<feature type="region of interest" description="Disordered" evidence="1">
    <location>
        <begin position="410"/>
        <end position="430"/>
    </location>
</feature>
<dbReference type="AlphaFoldDB" id="A0A8S3Z9Q4"/>
<keyword evidence="3" id="KW-1185">Reference proteome</keyword>
<proteinExistence type="predicted"/>
<comment type="caution">
    <text evidence="2">The sequence shown here is derived from an EMBL/GenBank/DDBJ whole genome shotgun (WGS) entry which is preliminary data.</text>
</comment>
<evidence type="ECO:0000256" key="1">
    <source>
        <dbReference type="SAM" id="MobiDB-lite"/>
    </source>
</evidence>
<reference evidence="2" key="1">
    <citation type="submission" date="2021-04" db="EMBL/GenBank/DDBJ databases">
        <authorList>
            <consortium name="Molecular Ecology Group"/>
        </authorList>
    </citation>
    <scope>NUCLEOTIDE SEQUENCE</scope>
</reference>
<sequence>MGNKCDYLPSTFWSENAEIICPEDLYMENPEYGLRDIALKVVSFLRQNKQVLIDDELRSRLMRKSLLETLKKKVPSCRVKLVQLIPKYGLLQVLWSLQWAQAAGMVKATSKDEEHLKLWFDSSLHKIDYTTGFVDEPDEKEGYVIETLFIPLQVKSHFRMAIPALFFQWECAMNEIEELNSQVTTLCSLWSAQNPHGCILFICDGRNIAKGIIPVAEETNNVVRILKQLSVKINHTVYALQLHAASSTRHFCIPPQPGILAFLQLRHLLNLHSKSTCYVFDDITHMKMAEAAGMRHAKITAVLKSPGMVLKGCGSNPSVPAMLKSMVVEKPGSGCKNLSQTPTVPTFDCHLDIKDGHASHRFENGLEEHVFVKDMQSFHRYQEKYAQHITPIEHSENKFISMEPLQQCESTKTEKVPAHVTRSSSEDSTDVDIPHWMRRKKPRLPSDSESVTVCPQKTVSKNLAKSSRSYQTVYIMSEKEVLEMAQQVLQEVGTDIITAEAQQTEHKPC</sequence>